<gene>
    <name evidence="1" type="ORF">BXP70_27650</name>
</gene>
<dbReference type="Pfam" id="PF20459">
    <property type="entry name" value="DUF6712"/>
    <property type="match status" value="2"/>
</dbReference>
<accession>A0A243W5I2</accession>
<dbReference type="InterPro" id="IPR046558">
    <property type="entry name" value="DUF6712"/>
</dbReference>
<evidence type="ECO:0000313" key="2">
    <source>
        <dbReference type="Proteomes" id="UP000194873"/>
    </source>
</evidence>
<protein>
    <submittedName>
        <fullName evidence="1">Uncharacterized protein</fullName>
    </submittedName>
</protein>
<name>A0A243W5I2_9BACT</name>
<reference evidence="1 2" key="1">
    <citation type="submission" date="2017-01" db="EMBL/GenBank/DDBJ databases">
        <title>A new Hymenobacter.</title>
        <authorList>
            <person name="Liang Y."/>
            <person name="Feng F."/>
        </authorList>
    </citation>
    <scope>NUCLEOTIDE SEQUENCE [LARGE SCALE GENOMIC DNA]</scope>
    <source>
        <strain evidence="1">MIMBbqt21</strain>
    </source>
</reference>
<dbReference type="AlphaFoldDB" id="A0A243W5I2"/>
<organism evidence="1 2">
    <name type="scientific">Hymenobacter crusticola</name>
    <dbReference type="NCBI Taxonomy" id="1770526"/>
    <lineage>
        <taxon>Bacteria</taxon>
        <taxon>Pseudomonadati</taxon>
        <taxon>Bacteroidota</taxon>
        <taxon>Cytophagia</taxon>
        <taxon>Cytophagales</taxon>
        <taxon>Hymenobacteraceae</taxon>
        <taxon>Hymenobacter</taxon>
    </lineage>
</organism>
<comment type="caution">
    <text evidence="1">The sequence shown here is derived from an EMBL/GenBank/DDBJ whole genome shotgun (WGS) entry which is preliminary data.</text>
</comment>
<dbReference type="OrthoDB" id="872721at2"/>
<dbReference type="RefSeq" id="WP_086597348.1">
    <property type="nucleotide sequence ID" value="NZ_MTSE01000046.1"/>
</dbReference>
<keyword evidence="2" id="KW-1185">Reference proteome</keyword>
<sequence length="340" mass="38560">MLLQTTQELNKYVTLNSNLTELPKPLATELARLESQLLRPILGDELLAWLREQNKTIPNLADEDSLAGELLRLVQAPLARIGTGSVLDELQVFIDDTGIHIVSTQTDKTAFNWQVSRLERTLQRKGYLDLNVLLQWLEDNYKSSEELQAWATSYAGQRHRYLLITSAPEFSQYVDIQDSWKVFDALRPVLRVQSSFMLTPVLGVEFLQELSEQVRTRTVTPENEHLLHTYVRPLLAHLTLAHAVPALGLRLTGDGIELRIARIDEDNTKEADAGLDQLLAARARDAEQTARVYLLQLRQHLNEQASAEKYATYFASSAYANPATPRNPVNREGARTYKFI</sequence>
<proteinExistence type="predicted"/>
<dbReference type="EMBL" id="MTSE01000046">
    <property type="protein sequence ID" value="OUJ68666.1"/>
    <property type="molecule type" value="Genomic_DNA"/>
</dbReference>
<dbReference type="Proteomes" id="UP000194873">
    <property type="component" value="Unassembled WGS sequence"/>
</dbReference>
<evidence type="ECO:0000313" key="1">
    <source>
        <dbReference type="EMBL" id="OUJ68666.1"/>
    </source>
</evidence>